<dbReference type="EMBL" id="CP121194">
    <property type="protein sequence ID" value="XBH11242.1"/>
    <property type="molecule type" value="Genomic_DNA"/>
</dbReference>
<evidence type="ECO:0000313" key="3">
    <source>
        <dbReference type="EMBL" id="XBH11242.1"/>
    </source>
</evidence>
<dbReference type="KEGG" id="epl:P4G45_05795"/>
<sequence length="130" mass="14158">MRRLLSLSLLLLFTLPLVSPLFTASAVDANVPVCCRRDGKHHCMMAKLAQRSASDTGQAHTVSIQETCPYNLFTVIAINLPFVSDEVQTAVSADTVSIRTNLPQTEAPFSLSPDRSHQKRGPPSPILSRS</sequence>
<gene>
    <name evidence="3" type="ORF">P4G45_05795</name>
    <name evidence="4" type="ORF">P8936_05770</name>
</gene>
<proteinExistence type="predicted"/>
<evidence type="ECO:0000313" key="4">
    <source>
        <dbReference type="EMBL" id="XBH14671.1"/>
    </source>
</evidence>
<keyword evidence="2" id="KW-0732">Signal</keyword>
<dbReference type="InterPro" id="IPR021333">
    <property type="entry name" value="DUF2946"/>
</dbReference>
<reference evidence="4" key="1">
    <citation type="submission" date="2023-03" db="EMBL/GenBank/DDBJ databases">
        <title>Edaphobacter sp.</title>
        <authorList>
            <person name="Huber K.J."/>
            <person name="Papendorf J."/>
            <person name="Pilke C."/>
            <person name="Bunk B."/>
            <person name="Sproeer C."/>
            <person name="Pester M."/>
        </authorList>
    </citation>
    <scope>NUCLEOTIDE SEQUENCE</scope>
    <source>
        <strain evidence="3">DSM 109919</strain>
        <strain evidence="4">DSM 109920</strain>
    </source>
</reference>
<accession>A0AAU7CZW7</accession>
<name>A0AAU7DCW7_9BACT</name>
<feature type="chain" id="PRO_5043288632" description="DUF2946 domain-containing protein" evidence="2">
    <location>
        <begin position="27"/>
        <end position="130"/>
    </location>
</feature>
<evidence type="ECO:0000256" key="2">
    <source>
        <dbReference type="SAM" id="SignalP"/>
    </source>
</evidence>
<accession>A0AAU7DCW7</accession>
<dbReference type="RefSeq" id="WP_348268730.1">
    <property type="nucleotide sequence ID" value="NZ_CP121194.1"/>
</dbReference>
<evidence type="ECO:0000256" key="1">
    <source>
        <dbReference type="SAM" id="MobiDB-lite"/>
    </source>
</evidence>
<dbReference type="Pfam" id="PF11162">
    <property type="entry name" value="DUF2946"/>
    <property type="match status" value="1"/>
</dbReference>
<feature type="signal peptide" evidence="2">
    <location>
        <begin position="1"/>
        <end position="26"/>
    </location>
</feature>
<dbReference type="AlphaFoldDB" id="A0AAU7DCW7"/>
<evidence type="ECO:0008006" key="5">
    <source>
        <dbReference type="Google" id="ProtNLM"/>
    </source>
</evidence>
<organism evidence="4">
    <name type="scientific">Edaphobacter paludis</name>
    <dbReference type="NCBI Taxonomy" id="3035702"/>
    <lineage>
        <taxon>Bacteria</taxon>
        <taxon>Pseudomonadati</taxon>
        <taxon>Acidobacteriota</taxon>
        <taxon>Terriglobia</taxon>
        <taxon>Terriglobales</taxon>
        <taxon>Acidobacteriaceae</taxon>
        <taxon>Edaphobacter</taxon>
    </lineage>
</organism>
<protein>
    <recommendedName>
        <fullName evidence="5">DUF2946 domain-containing protein</fullName>
    </recommendedName>
</protein>
<feature type="region of interest" description="Disordered" evidence="1">
    <location>
        <begin position="104"/>
        <end position="130"/>
    </location>
</feature>
<dbReference type="EMBL" id="CP121195">
    <property type="protein sequence ID" value="XBH14671.1"/>
    <property type="molecule type" value="Genomic_DNA"/>
</dbReference>